<dbReference type="GO" id="GO:0005737">
    <property type="term" value="C:cytoplasm"/>
    <property type="evidence" value="ECO:0007669"/>
    <property type="project" value="UniProtKB-SubCell"/>
</dbReference>
<dbReference type="SUPFAM" id="SSF51182">
    <property type="entry name" value="RmlC-like cupins"/>
    <property type="match status" value="1"/>
</dbReference>
<dbReference type="GO" id="GO:0043420">
    <property type="term" value="P:anthranilate metabolic process"/>
    <property type="evidence" value="ECO:0007669"/>
    <property type="project" value="UniProtKB-UniRule"/>
</dbReference>
<keyword evidence="3 8" id="KW-0662">Pyridine nucleotide biosynthesis</keyword>
<feature type="binding site" evidence="8">
    <location>
        <position position="109"/>
    </location>
    <ligand>
        <name>substrate</name>
    </ligand>
</feature>
<dbReference type="PANTHER" id="PTHR15497">
    <property type="entry name" value="3-HYDROXYANTHRANILATE 3,4-DIOXYGENASE"/>
    <property type="match status" value="1"/>
</dbReference>
<feature type="binding site" evidence="8">
    <location>
        <position position="162"/>
    </location>
    <ligand>
        <name>a divalent metal cation</name>
        <dbReference type="ChEBI" id="CHEBI:60240"/>
    </ligand>
</feature>
<keyword evidence="5 8" id="KW-0223">Dioxygenase</keyword>
<dbReference type="InterPro" id="IPR011051">
    <property type="entry name" value="RmlC_Cupin_sf"/>
</dbReference>
<sequence length="169" mass="19509">MVNTTPINIDKWLEENPELLSPPVSNYCLHMDGFTVMLIGGPNDRTDFHINPTPEWFYQKKGTMHLKIRDPDDEQFKTVVINENDSYLLPANVPHAPIRFKDTIGIVVELENRGGDREDSMLWYCKNCNETVYKKSFIMKDLGTQVKEQIELFRNDPTLRTCGKCGTIN</sequence>
<evidence type="ECO:0000256" key="8">
    <source>
        <dbReference type="HAMAP-Rule" id="MF_03019"/>
    </source>
</evidence>
<dbReference type="EMBL" id="CAEFZW010000005">
    <property type="protein sequence ID" value="CAB4254897.1"/>
    <property type="molecule type" value="Genomic_DNA"/>
</dbReference>
<dbReference type="InterPro" id="IPR010329">
    <property type="entry name" value="3hydroanth_dOase"/>
</dbReference>
<proteinExistence type="inferred from homology"/>
<protein>
    <recommendedName>
        <fullName evidence="8">3-hydroxyanthranilate 3,4-dioxygenase</fullName>
        <ecNumber evidence="8">1.13.11.6</ecNumber>
    </recommendedName>
    <alternativeName>
        <fullName evidence="8">3-hydroxyanthranilate oxygenase</fullName>
        <shortName evidence="8">3-HAO</shortName>
    </alternativeName>
    <alternativeName>
        <fullName evidence="8">3-hydroxyanthranilic acid dioxygenase</fullName>
        <shortName evidence="8">HAD</shortName>
    </alternativeName>
    <alternativeName>
        <fullName evidence="8">Biosynthesis of nicotinic acid protein 1</fullName>
    </alternativeName>
</protein>
<evidence type="ECO:0000313" key="10">
    <source>
        <dbReference type="Proteomes" id="UP000644660"/>
    </source>
</evidence>
<name>A0A8H2ZHW1_9SACH</name>
<keyword evidence="10" id="KW-1185">Reference proteome</keyword>
<keyword evidence="4 8" id="KW-0479">Metal-binding</keyword>
<dbReference type="OrthoDB" id="204928at2759"/>
<comment type="caution">
    <text evidence="9">The sequence shown here is derived from an EMBL/GenBank/DDBJ whole genome shotgun (WGS) entry which is preliminary data.</text>
</comment>
<reference evidence="9 10" key="1">
    <citation type="submission" date="2020-05" db="EMBL/GenBank/DDBJ databases">
        <authorList>
            <person name="Casaregola S."/>
            <person name="Devillers H."/>
            <person name="Grondin C."/>
        </authorList>
    </citation>
    <scope>NUCLEOTIDE SEQUENCE [LARGE SCALE GENOMIC DNA]</scope>
    <source>
        <strain evidence="9 10">CLIB 1767</strain>
    </source>
</reference>
<dbReference type="GO" id="GO:0000334">
    <property type="term" value="F:3-hydroxyanthranilate 3,4-dioxygenase activity"/>
    <property type="evidence" value="ECO:0007669"/>
    <property type="project" value="UniProtKB-UniRule"/>
</dbReference>
<dbReference type="HAMAP" id="MF_00825">
    <property type="entry name" value="3_HAO"/>
    <property type="match status" value="1"/>
</dbReference>
<dbReference type="Proteomes" id="UP000644660">
    <property type="component" value="Unassembled WGS sequence"/>
</dbReference>
<feature type="binding site" evidence="8">
    <location>
        <position position="125"/>
    </location>
    <ligand>
        <name>a divalent metal cation</name>
        <dbReference type="ChEBI" id="CHEBI:60240"/>
    </ligand>
</feature>
<dbReference type="NCBIfam" id="TIGR03037">
    <property type="entry name" value="anthran_nbaC"/>
    <property type="match status" value="1"/>
</dbReference>
<evidence type="ECO:0000256" key="4">
    <source>
        <dbReference type="ARBA" id="ARBA00022723"/>
    </source>
</evidence>
<feature type="binding site" evidence="8">
    <location>
        <position position="49"/>
    </location>
    <ligand>
        <name>Fe cation</name>
        <dbReference type="ChEBI" id="CHEBI:24875"/>
        <note>catalytic</note>
    </ligand>
</feature>
<comment type="catalytic activity">
    <reaction evidence="8">
        <text>3-hydroxyanthranilate + O2 = (2Z,4Z)-2-amino-3-carboxymuconate 6-semialdehyde</text>
        <dbReference type="Rhea" id="RHEA:17953"/>
        <dbReference type="ChEBI" id="CHEBI:15379"/>
        <dbReference type="ChEBI" id="CHEBI:36559"/>
        <dbReference type="ChEBI" id="CHEBI:77612"/>
        <dbReference type="EC" id="1.13.11.6"/>
    </reaction>
</comment>
<dbReference type="PANTHER" id="PTHR15497:SF1">
    <property type="entry name" value="3-HYDROXYANTHRANILATE 3,4-DIOXYGENASE"/>
    <property type="match status" value="1"/>
</dbReference>
<feature type="binding site" evidence="8">
    <location>
        <position position="95"/>
    </location>
    <ligand>
        <name>Fe cation</name>
        <dbReference type="ChEBI" id="CHEBI:24875"/>
        <note>catalytic</note>
    </ligand>
</feature>
<feature type="binding site" evidence="8">
    <location>
        <position position="165"/>
    </location>
    <ligand>
        <name>a divalent metal cation</name>
        <dbReference type="ChEBI" id="CHEBI:60240"/>
    </ligand>
</feature>
<evidence type="ECO:0000256" key="7">
    <source>
        <dbReference type="ARBA" id="ARBA00023004"/>
    </source>
</evidence>
<evidence type="ECO:0000256" key="6">
    <source>
        <dbReference type="ARBA" id="ARBA00023002"/>
    </source>
</evidence>
<keyword evidence="6 8" id="KW-0560">Oxidoreductase</keyword>
<dbReference type="UniPathway" id="UPA00253">
    <property type="reaction ID" value="UER00330"/>
</dbReference>
<feature type="binding site" evidence="8">
    <location>
        <position position="55"/>
    </location>
    <ligand>
        <name>substrate</name>
    </ligand>
</feature>
<feature type="binding site" evidence="8">
    <location>
        <position position="128"/>
    </location>
    <ligand>
        <name>a divalent metal cation</name>
        <dbReference type="ChEBI" id="CHEBI:60240"/>
    </ligand>
</feature>
<evidence type="ECO:0000313" key="9">
    <source>
        <dbReference type="EMBL" id="CAB4254897.1"/>
    </source>
</evidence>
<comment type="similarity">
    <text evidence="8">Belongs to the 3-HAO family.</text>
</comment>
<evidence type="ECO:0000256" key="5">
    <source>
        <dbReference type="ARBA" id="ARBA00022964"/>
    </source>
</evidence>
<feature type="binding site" evidence="8">
    <location>
        <position position="55"/>
    </location>
    <ligand>
        <name>Fe cation</name>
        <dbReference type="ChEBI" id="CHEBI:24875"/>
        <note>catalytic</note>
    </ligand>
</feature>
<dbReference type="Gene3D" id="2.60.120.10">
    <property type="entry name" value="Jelly Rolls"/>
    <property type="match status" value="1"/>
</dbReference>
<dbReference type="CDD" id="cd06123">
    <property type="entry name" value="cupin_HAO"/>
    <property type="match status" value="1"/>
</dbReference>
<evidence type="ECO:0000256" key="2">
    <source>
        <dbReference type="ARBA" id="ARBA00002752"/>
    </source>
</evidence>
<dbReference type="Pfam" id="PF06052">
    <property type="entry name" value="3-HAO"/>
    <property type="match status" value="1"/>
</dbReference>
<comment type="subcellular location">
    <subcellularLocation>
        <location evidence="8">Cytoplasm</location>
    </subcellularLocation>
</comment>
<accession>A0A8H2ZHW1</accession>
<dbReference type="GO" id="GO:0006569">
    <property type="term" value="P:L-tryptophan catabolic process"/>
    <property type="evidence" value="ECO:0007669"/>
    <property type="project" value="UniProtKB-UniRule"/>
</dbReference>
<dbReference type="GO" id="GO:0034354">
    <property type="term" value="P:'de novo' NAD+ biosynthetic process from L-tryptophan"/>
    <property type="evidence" value="ECO:0007669"/>
    <property type="project" value="UniProtKB-UniRule"/>
</dbReference>
<evidence type="ECO:0000256" key="1">
    <source>
        <dbReference type="ARBA" id="ARBA00001954"/>
    </source>
</evidence>
<feature type="binding site" evidence="8">
    <location>
        <position position="99"/>
    </location>
    <ligand>
        <name>substrate</name>
    </ligand>
</feature>
<comment type="pathway">
    <text evidence="8">Cofactor biosynthesis; NAD(+) biosynthesis; quinolinate from L-kynurenine: step 3/3.</text>
</comment>
<comment type="cofactor">
    <cofactor evidence="1 8">
        <name>Fe(2+)</name>
        <dbReference type="ChEBI" id="CHEBI:29033"/>
    </cofactor>
</comment>
<dbReference type="InterPro" id="IPR014710">
    <property type="entry name" value="RmlC-like_jellyroll"/>
</dbReference>
<evidence type="ECO:0000256" key="3">
    <source>
        <dbReference type="ARBA" id="ARBA00022642"/>
    </source>
</evidence>
<dbReference type="AlphaFoldDB" id="A0A8H2ZHW1"/>
<dbReference type="EC" id="1.13.11.6" evidence="8"/>
<keyword evidence="8" id="KW-0963">Cytoplasm</keyword>
<dbReference type="GO" id="GO:0008198">
    <property type="term" value="F:ferrous iron binding"/>
    <property type="evidence" value="ECO:0007669"/>
    <property type="project" value="UniProtKB-UniRule"/>
</dbReference>
<gene>
    <name evidence="8" type="primary">BNA1</name>
    <name evidence="9" type="ORF">KABA2_05S03696</name>
</gene>
<keyword evidence="7 8" id="KW-0408">Iron</keyword>
<organism evidence="9 10">
    <name type="scientific">Maudiozyma barnettii</name>
    <dbReference type="NCBI Taxonomy" id="61262"/>
    <lineage>
        <taxon>Eukaryota</taxon>
        <taxon>Fungi</taxon>
        <taxon>Dikarya</taxon>
        <taxon>Ascomycota</taxon>
        <taxon>Saccharomycotina</taxon>
        <taxon>Saccharomycetes</taxon>
        <taxon>Saccharomycetales</taxon>
        <taxon>Saccharomycetaceae</taxon>
        <taxon>Maudiozyma</taxon>
    </lineage>
</organism>
<dbReference type="GO" id="GO:0019805">
    <property type="term" value="P:quinolinate biosynthetic process"/>
    <property type="evidence" value="ECO:0007669"/>
    <property type="project" value="UniProtKB-UniRule"/>
</dbReference>
<comment type="function">
    <text evidence="2 8">Catalyzes the oxidative ring opening of 3-hydroxyanthranilate to 2-amino-3-carboxymuconate semialdehyde, which spontaneously cyclizes to quinolinate.</text>
</comment>
<feature type="binding site" evidence="8">
    <location>
        <position position="45"/>
    </location>
    <ligand>
        <name>O2</name>
        <dbReference type="ChEBI" id="CHEBI:15379"/>
    </ligand>
</feature>